<dbReference type="PANTHER" id="PTHR43580">
    <property type="entry name" value="OXIDOREDUCTASE GLYR1-RELATED"/>
    <property type="match status" value="1"/>
</dbReference>
<comment type="caution">
    <text evidence="2">The sequence shown here is derived from an EMBL/GenBank/DDBJ whole genome shotgun (WGS) entry which is preliminary data.</text>
</comment>
<dbReference type="EMBL" id="JBHTHM010002844">
    <property type="protein sequence ID" value="MFD0788504.1"/>
    <property type="molecule type" value="Genomic_DNA"/>
</dbReference>
<gene>
    <name evidence="2" type="ORF">ACFQZ8_31705</name>
</gene>
<dbReference type="InterPro" id="IPR006115">
    <property type="entry name" value="6PGDH_NADP-bd"/>
</dbReference>
<dbReference type="Pfam" id="PF03446">
    <property type="entry name" value="NAD_binding_2"/>
    <property type="match status" value="1"/>
</dbReference>
<feature type="non-terminal residue" evidence="2">
    <location>
        <position position="76"/>
    </location>
</feature>
<evidence type="ECO:0000313" key="3">
    <source>
        <dbReference type="Proteomes" id="UP001597053"/>
    </source>
</evidence>
<protein>
    <submittedName>
        <fullName evidence="2">NAD(P)-binding domain-containing protein</fullName>
    </submittedName>
</protein>
<evidence type="ECO:0000313" key="2">
    <source>
        <dbReference type="EMBL" id="MFD0788504.1"/>
    </source>
</evidence>
<reference evidence="3" key="1">
    <citation type="journal article" date="2019" name="Int. J. Syst. Evol. Microbiol.">
        <title>The Global Catalogue of Microorganisms (GCM) 10K type strain sequencing project: providing services to taxonomists for standard genome sequencing and annotation.</title>
        <authorList>
            <consortium name="The Broad Institute Genomics Platform"/>
            <consortium name="The Broad Institute Genome Sequencing Center for Infectious Disease"/>
            <person name="Wu L."/>
            <person name="Ma J."/>
        </authorList>
    </citation>
    <scope>NUCLEOTIDE SEQUENCE [LARGE SCALE GENOMIC DNA]</scope>
    <source>
        <strain evidence="3">JCM 32148</strain>
    </source>
</reference>
<evidence type="ECO:0000259" key="1">
    <source>
        <dbReference type="Pfam" id="PF03446"/>
    </source>
</evidence>
<proteinExistence type="predicted"/>
<dbReference type="InterPro" id="IPR051265">
    <property type="entry name" value="HIBADH-related_NP60_sf"/>
</dbReference>
<name>A0ABW3AD40_9ACTN</name>
<keyword evidence="3" id="KW-1185">Reference proteome</keyword>
<sequence length="76" mass="8167">MSGIPTIRWSHVRRPPMVPEMLKIAVLGTGRMGTAIAHRLLASGHPLTVWNRTAARTEPLRRFGAAVADSPADAVA</sequence>
<dbReference type="SUPFAM" id="SSF51735">
    <property type="entry name" value="NAD(P)-binding Rossmann-fold domains"/>
    <property type="match status" value="1"/>
</dbReference>
<dbReference type="Gene3D" id="3.40.50.720">
    <property type="entry name" value="NAD(P)-binding Rossmann-like Domain"/>
    <property type="match status" value="1"/>
</dbReference>
<organism evidence="2 3">
    <name type="scientific">Micromonospora azadirachtae</name>
    <dbReference type="NCBI Taxonomy" id="1970735"/>
    <lineage>
        <taxon>Bacteria</taxon>
        <taxon>Bacillati</taxon>
        <taxon>Actinomycetota</taxon>
        <taxon>Actinomycetes</taxon>
        <taxon>Micromonosporales</taxon>
        <taxon>Micromonosporaceae</taxon>
        <taxon>Micromonospora</taxon>
    </lineage>
</organism>
<feature type="domain" description="6-phosphogluconate dehydrogenase NADP-binding" evidence="1">
    <location>
        <begin position="23"/>
        <end position="76"/>
    </location>
</feature>
<dbReference type="Proteomes" id="UP001597053">
    <property type="component" value="Unassembled WGS sequence"/>
</dbReference>
<dbReference type="PANTHER" id="PTHR43580:SF2">
    <property type="entry name" value="CYTOKINE-LIKE NUCLEAR FACTOR N-PAC"/>
    <property type="match status" value="1"/>
</dbReference>
<accession>A0ABW3AD40</accession>
<dbReference type="InterPro" id="IPR036291">
    <property type="entry name" value="NAD(P)-bd_dom_sf"/>
</dbReference>